<dbReference type="Proteomes" id="UP000526033">
    <property type="component" value="Unassembled WGS sequence"/>
</dbReference>
<comment type="caution">
    <text evidence="2">The sequence shown here is derived from an EMBL/GenBank/DDBJ whole genome shotgun (WGS) entry which is preliminary data.</text>
</comment>
<keyword evidence="2" id="KW-0808">Transferase</keyword>
<gene>
    <name evidence="2" type="ORF">GYA27_03560</name>
</gene>
<evidence type="ECO:0000313" key="3">
    <source>
        <dbReference type="Proteomes" id="UP000526033"/>
    </source>
</evidence>
<protein>
    <submittedName>
        <fullName evidence="2">Nucleotidyltransferase domain-containing protein</fullName>
    </submittedName>
</protein>
<proteinExistence type="predicted"/>
<feature type="domain" description="Polymerase nucleotidyl transferase" evidence="1">
    <location>
        <begin position="92"/>
        <end position="168"/>
    </location>
</feature>
<sequence>MPRERAKERDCEANIKKTLAYSAVFKYPLSYYQLTTYLMGKREYAYFFFNKQLRRLLKNKHIGVEKEKFFMLGNKPVSWQTRYKISKDIITKTKESLQALEGVPWIKMIAITGSVAAHNADKDSDVDIFIISQKNRLWITRLLTFLYLKILNLYPKTDGEIGKVCANLYMDEDNLAWPRDKRSVYIAHDIARMQPIFHRDNVYFRFMTANKWINDFLPNFKFEQIEKTKPWVKGHSFIVNFIENILMHLQLAYMKKHKTNEITKKHLIHFNKNDNSAKILNEFSDHLGKVS</sequence>
<accession>A0A7X9HGU1</accession>
<dbReference type="AlphaFoldDB" id="A0A7X9HGU1"/>
<dbReference type="InterPro" id="IPR002934">
    <property type="entry name" value="Polymerase_NTP_transf_dom"/>
</dbReference>
<dbReference type="CDD" id="cd05403">
    <property type="entry name" value="NT_KNTase_like"/>
    <property type="match status" value="1"/>
</dbReference>
<evidence type="ECO:0000259" key="1">
    <source>
        <dbReference type="Pfam" id="PF01909"/>
    </source>
</evidence>
<evidence type="ECO:0000313" key="2">
    <source>
        <dbReference type="EMBL" id="NMB70249.1"/>
    </source>
</evidence>
<dbReference type="Gene3D" id="3.30.460.10">
    <property type="entry name" value="Beta Polymerase, domain 2"/>
    <property type="match status" value="1"/>
</dbReference>
<dbReference type="GO" id="GO:0016779">
    <property type="term" value="F:nucleotidyltransferase activity"/>
    <property type="evidence" value="ECO:0007669"/>
    <property type="project" value="InterPro"/>
</dbReference>
<dbReference type="SUPFAM" id="SSF81301">
    <property type="entry name" value="Nucleotidyltransferase"/>
    <property type="match status" value="1"/>
</dbReference>
<reference evidence="2 3" key="1">
    <citation type="journal article" date="2020" name="Biotechnol. Biofuels">
        <title>New insights from the biogas microbiome by comprehensive genome-resolved metagenomics of nearly 1600 species originating from multiple anaerobic digesters.</title>
        <authorList>
            <person name="Campanaro S."/>
            <person name="Treu L."/>
            <person name="Rodriguez-R L.M."/>
            <person name="Kovalovszki A."/>
            <person name="Ziels R.M."/>
            <person name="Maus I."/>
            <person name="Zhu X."/>
            <person name="Kougias P.G."/>
            <person name="Basile A."/>
            <person name="Luo G."/>
            <person name="Schluter A."/>
            <person name="Konstantinidis K.T."/>
            <person name="Angelidaki I."/>
        </authorList>
    </citation>
    <scope>NUCLEOTIDE SEQUENCE [LARGE SCALE GENOMIC DNA]</scope>
    <source>
        <strain evidence="2">AS27yjCOA_165</strain>
    </source>
</reference>
<dbReference type="Pfam" id="PF01909">
    <property type="entry name" value="NTP_transf_2"/>
    <property type="match status" value="1"/>
</dbReference>
<organism evidence="2 3">
    <name type="scientific">candidate division WWE3 bacterium</name>
    <dbReference type="NCBI Taxonomy" id="2053526"/>
    <lineage>
        <taxon>Bacteria</taxon>
        <taxon>Katanobacteria</taxon>
    </lineage>
</organism>
<dbReference type="InterPro" id="IPR043519">
    <property type="entry name" value="NT_sf"/>
</dbReference>
<name>A0A7X9HGU1_UNCKA</name>
<dbReference type="EMBL" id="JAAZNL010000045">
    <property type="protein sequence ID" value="NMB70249.1"/>
    <property type="molecule type" value="Genomic_DNA"/>
</dbReference>